<organism evidence="2 3">
    <name type="scientific">Drechslerella dactyloides</name>
    <name type="common">Nematode-trapping fungus</name>
    <name type="synonym">Arthrobotrys dactyloides</name>
    <dbReference type="NCBI Taxonomy" id="74499"/>
    <lineage>
        <taxon>Eukaryota</taxon>
        <taxon>Fungi</taxon>
        <taxon>Dikarya</taxon>
        <taxon>Ascomycota</taxon>
        <taxon>Pezizomycotina</taxon>
        <taxon>Orbiliomycetes</taxon>
        <taxon>Orbiliales</taxon>
        <taxon>Orbiliaceae</taxon>
        <taxon>Drechslerella</taxon>
    </lineage>
</organism>
<protein>
    <submittedName>
        <fullName evidence="2">Uncharacterized protein</fullName>
    </submittedName>
</protein>
<dbReference type="Proteomes" id="UP001221413">
    <property type="component" value="Unassembled WGS sequence"/>
</dbReference>
<dbReference type="AlphaFoldDB" id="A0AAD6J2T4"/>
<evidence type="ECO:0000313" key="3">
    <source>
        <dbReference type="Proteomes" id="UP001221413"/>
    </source>
</evidence>
<keyword evidence="1" id="KW-0812">Transmembrane</keyword>
<comment type="caution">
    <text evidence="2">The sequence shown here is derived from an EMBL/GenBank/DDBJ whole genome shotgun (WGS) entry which is preliminary data.</text>
</comment>
<evidence type="ECO:0000256" key="1">
    <source>
        <dbReference type="SAM" id="Phobius"/>
    </source>
</evidence>
<keyword evidence="1" id="KW-0472">Membrane</keyword>
<accession>A0AAD6J2T4</accession>
<reference evidence="2" key="1">
    <citation type="submission" date="2023-01" db="EMBL/GenBank/DDBJ databases">
        <title>The chitinases involved in constricting ring structure development in the nematode-trapping fungus Drechslerella dactyloides.</title>
        <authorList>
            <person name="Wang R."/>
            <person name="Zhang L."/>
            <person name="Tang P."/>
            <person name="Li S."/>
            <person name="Liang L."/>
        </authorList>
    </citation>
    <scope>NUCLEOTIDE SEQUENCE</scope>
    <source>
        <strain evidence="2">YMF1.00031</strain>
    </source>
</reference>
<sequence>MSRKDVGDVEDVELWELKLAENFAGQKATRKCVAISSGCPPVQHINTKRTIAADGRKKQKSNFIHFAMLVLLLASLPPFFHSIHPSPVSPASFNRSSNPSRR</sequence>
<evidence type="ECO:0000313" key="2">
    <source>
        <dbReference type="EMBL" id="KAJ6263488.1"/>
    </source>
</evidence>
<name>A0AAD6J2T4_DREDA</name>
<gene>
    <name evidence="2" type="ORF">Dda_2052</name>
</gene>
<keyword evidence="1" id="KW-1133">Transmembrane helix</keyword>
<proteinExistence type="predicted"/>
<dbReference type="EMBL" id="JAQGDS010000002">
    <property type="protein sequence ID" value="KAJ6263488.1"/>
    <property type="molecule type" value="Genomic_DNA"/>
</dbReference>
<feature type="transmembrane region" description="Helical" evidence="1">
    <location>
        <begin position="63"/>
        <end position="80"/>
    </location>
</feature>
<keyword evidence="3" id="KW-1185">Reference proteome</keyword>